<organism evidence="8">
    <name type="scientific">freshwater metagenome</name>
    <dbReference type="NCBI Taxonomy" id="449393"/>
    <lineage>
        <taxon>unclassified sequences</taxon>
        <taxon>metagenomes</taxon>
        <taxon>ecological metagenomes</taxon>
    </lineage>
</organism>
<evidence type="ECO:0000313" key="9">
    <source>
        <dbReference type="EMBL" id="CAB4935066.1"/>
    </source>
</evidence>
<dbReference type="Gene3D" id="1.20.144.10">
    <property type="entry name" value="Phosphatidic acid phosphatase type 2/haloperoxidase"/>
    <property type="match status" value="1"/>
</dbReference>
<evidence type="ECO:0000256" key="6">
    <source>
        <dbReference type="SAM" id="Phobius"/>
    </source>
</evidence>
<evidence type="ECO:0000256" key="3">
    <source>
        <dbReference type="ARBA" id="ARBA00022989"/>
    </source>
</evidence>
<evidence type="ECO:0000256" key="5">
    <source>
        <dbReference type="SAM" id="MobiDB-lite"/>
    </source>
</evidence>
<feature type="region of interest" description="Disordered" evidence="5">
    <location>
        <begin position="282"/>
        <end position="302"/>
    </location>
</feature>
<feature type="compositionally biased region" description="Polar residues" evidence="5">
    <location>
        <begin position="284"/>
        <end position="302"/>
    </location>
</feature>
<reference evidence="8" key="1">
    <citation type="submission" date="2020-05" db="EMBL/GenBank/DDBJ databases">
        <authorList>
            <person name="Chiriac C."/>
            <person name="Salcher M."/>
            <person name="Ghai R."/>
            <person name="Kavagutti S V."/>
        </authorList>
    </citation>
    <scope>NUCLEOTIDE SEQUENCE</scope>
</reference>
<evidence type="ECO:0000256" key="4">
    <source>
        <dbReference type="ARBA" id="ARBA00023136"/>
    </source>
</evidence>
<comment type="subcellular location">
    <subcellularLocation>
        <location evidence="1">Membrane</location>
        <topology evidence="1">Multi-pass membrane protein</topology>
    </subcellularLocation>
</comment>
<dbReference type="InterPro" id="IPR026841">
    <property type="entry name" value="Aur1/Ipt1"/>
</dbReference>
<sequence>MSEFSTESGTTMSGSPSPGASPSIAPARASRWRRGRPLADGSKLYWWREVLLVVVVDIVYETIRNFSSANPARAYANAERLIDWQQMVGLWHEHQMQQWALNFIPLIIVANYFYGSVYMAATLFALVFLYRRFPDDYQLWRSTLLIGTLLGLIGFATFPLMPPRLLDSMGGANYGFIDTLVKYPTFWSFNSEGMKSISNQFAAMPSLHCGWAMWGTAVFYPRVRSWWAKTLAVLYPVVTIIVVIITANHYWLDAVGGAVIFIVGYAIARLLQQFMTRTRERRTNPYNEQQDSGAQTSVIASR</sequence>
<evidence type="ECO:0000313" key="8">
    <source>
        <dbReference type="EMBL" id="CAB4322388.1"/>
    </source>
</evidence>
<proteinExistence type="predicted"/>
<dbReference type="EMBL" id="CAFBNC010000036">
    <property type="protein sequence ID" value="CAB4935066.1"/>
    <property type="molecule type" value="Genomic_DNA"/>
</dbReference>
<feature type="transmembrane region" description="Helical" evidence="6">
    <location>
        <begin position="201"/>
        <end position="219"/>
    </location>
</feature>
<feature type="transmembrane region" description="Helical" evidence="6">
    <location>
        <begin position="226"/>
        <end position="245"/>
    </location>
</feature>
<dbReference type="CDD" id="cd03386">
    <property type="entry name" value="PAP2_Aur1_like"/>
    <property type="match status" value="1"/>
</dbReference>
<evidence type="ECO:0000256" key="2">
    <source>
        <dbReference type="ARBA" id="ARBA00022692"/>
    </source>
</evidence>
<keyword evidence="4 6" id="KW-0472">Membrane</keyword>
<name>A0A6J5YFM8_9ZZZZ</name>
<dbReference type="PANTHER" id="PTHR31310:SF7">
    <property type="entry name" value="PA-PHOSPHATASE RELATED-FAMILY PROTEIN DDB_G0268928"/>
    <property type="match status" value="1"/>
</dbReference>
<keyword evidence="3 6" id="KW-1133">Transmembrane helix</keyword>
<dbReference type="GO" id="GO:0016020">
    <property type="term" value="C:membrane"/>
    <property type="evidence" value="ECO:0007669"/>
    <property type="project" value="UniProtKB-SubCell"/>
</dbReference>
<gene>
    <name evidence="8" type="ORF">UFOPK1392_00122</name>
    <name evidence="9" type="ORF">UFOPK3733_00907</name>
</gene>
<dbReference type="Pfam" id="PF14378">
    <property type="entry name" value="PAP2_3"/>
    <property type="match status" value="1"/>
</dbReference>
<feature type="transmembrane region" description="Helical" evidence="6">
    <location>
        <begin position="103"/>
        <end position="130"/>
    </location>
</feature>
<protein>
    <submittedName>
        <fullName evidence="8">Unannotated protein</fullName>
    </submittedName>
</protein>
<feature type="transmembrane region" description="Helical" evidence="6">
    <location>
        <begin position="251"/>
        <end position="271"/>
    </location>
</feature>
<dbReference type="PANTHER" id="PTHR31310">
    <property type="match status" value="1"/>
</dbReference>
<feature type="transmembrane region" description="Helical" evidence="6">
    <location>
        <begin position="142"/>
        <end position="161"/>
    </location>
</feature>
<dbReference type="InterPro" id="IPR052185">
    <property type="entry name" value="IPC_Synthase-Related"/>
</dbReference>
<feature type="domain" description="Inositolphosphotransferase Aur1/Ipt1" evidence="7">
    <location>
        <begin position="80"/>
        <end position="266"/>
    </location>
</feature>
<accession>A0A6J5YFM8</accession>
<evidence type="ECO:0000256" key="1">
    <source>
        <dbReference type="ARBA" id="ARBA00004141"/>
    </source>
</evidence>
<evidence type="ECO:0000259" key="7">
    <source>
        <dbReference type="Pfam" id="PF14378"/>
    </source>
</evidence>
<keyword evidence="2 6" id="KW-0812">Transmembrane</keyword>
<dbReference type="AlphaFoldDB" id="A0A6J5YFM8"/>
<feature type="region of interest" description="Disordered" evidence="5">
    <location>
        <begin position="1"/>
        <end position="28"/>
    </location>
</feature>
<dbReference type="EMBL" id="CAEMXZ010000003">
    <property type="protein sequence ID" value="CAB4322388.1"/>
    <property type="molecule type" value="Genomic_DNA"/>
</dbReference>